<dbReference type="SMART" id="SM00496">
    <property type="entry name" value="IENR2"/>
    <property type="match status" value="3"/>
</dbReference>
<protein>
    <recommendedName>
        <fullName evidence="5">Homing endonuclease</fullName>
    </recommendedName>
</protein>
<evidence type="ECO:0000313" key="3">
    <source>
        <dbReference type="EMBL" id="QGZ15563.1"/>
    </source>
</evidence>
<reference evidence="3 4" key="1">
    <citation type="submission" date="2019-11" db="EMBL/GenBank/DDBJ databases">
        <authorList>
            <person name="Shneider M.M."/>
            <person name="Evseev P.V."/>
            <person name="Timoshina O.Y."/>
            <person name="Mikhailova Y.V."/>
            <person name="Shelenkov A.A."/>
            <person name="Yanushevich Y."/>
            <person name="Shagin D.A."/>
            <person name="Popova A.V."/>
            <person name="Miroshnikov K.A."/>
        </authorList>
    </citation>
    <scope>NUCLEOTIDE SEQUENCE [LARGE SCALE GENOMIC DNA]</scope>
</reference>
<organism evidence="3 4">
    <name type="scientific">Acinetobacter phage vB_AbaM_Berthold</name>
    <dbReference type="NCBI Taxonomy" id="2686290"/>
    <lineage>
        <taxon>Viruses</taxon>
        <taxon>Duplodnaviria</taxon>
        <taxon>Heunggongvirae</taxon>
        <taxon>Uroviricota</taxon>
        <taxon>Caudoviricetes</taxon>
        <taxon>Pantevenvirales</taxon>
        <taxon>Straboviridae</taxon>
        <taxon>Twarogvirinae</taxon>
        <taxon>Lazarusvirus</taxon>
        <taxon>Lazarusvirus berthold</taxon>
    </lineage>
</organism>
<dbReference type="Proteomes" id="UP000441722">
    <property type="component" value="Segment"/>
</dbReference>
<evidence type="ECO:0008006" key="5">
    <source>
        <dbReference type="Google" id="ProtNLM"/>
    </source>
</evidence>
<dbReference type="CDD" id="cd00085">
    <property type="entry name" value="HNHc"/>
    <property type="match status" value="1"/>
</dbReference>
<dbReference type="SMART" id="SM00507">
    <property type="entry name" value="HNHc"/>
    <property type="match status" value="1"/>
</dbReference>
<sequence length="210" mass="23901">MNYSRIYDQLISRAVSRNLEGYGEWHHILPRSLGGSDERENLVFLTPREHFIAHKLLYAINPTSRSLQFAFAMMSHTRKNIKVSSRDYELGKRLISEARTGVPLSDEHRKAISAGSKGKRLSEDTIKRMRKPKTKEHAKNISLSKVGALNPMYGTISPTRDIPHSDKSRALISERTKAATDFPACPHCGKKVNKGNALRWHYDNCKFKVN</sequence>
<dbReference type="InterPro" id="IPR003611">
    <property type="entry name" value="NUMOD3"/>
</dbReference>
<keyword evidence="4" id="KW-1185">Reference proteome</keyword>
<feature type="domain" description="Nuclease associated modular" evidence="1">
    <location>
        <begin position="100"/>
        <end position="116"/>
    </location>
</feature>
<feature type="domain" description="Nuclease associated modular" evidence="1">
    <location>
        <begin position="117"/>
        <end position="133"/>
    </location>
</feature>
<dbReference type="InterPro" id="IPR003615">
    <property type="entry name" value="HNH_nuc"/>
</dbReference>
<evidence type="ECO:0000259" key="1">
    <source>
        <dbReference type="SMART" id="SM00496"/>
    </source>
</evidence>
<evidence type="ECO:0000313" key="4">
    <source>
        <dbReference type="Proteomes" id="UP000441722"/>
    </source>
</evidence>
<name>A0A6B9J8T0_9CAUD</name>
<dbReference type="GO" id="GO:0003677">
    <property type="term" value="F:DNA binding"/>
    <property type="evidence" value="ECO:0007669"/>
    <property type="project" value="InterPro"/>
</dbReference>
<accession>A0A6B9J8T0</accession>
<dbReference type="EMBL" id="MN709128">
    <property type="protein sequence ID" value="QGZ15563.1"/>
    <property type="molecule type" value="Genomic_DNA"/>
</dbReference>
<gene>
    <name evidence="3" type="ORF">Berthold_222</name>
</gene>
<feature type="domain" description="HNH nuclease" evidence="2">
    <location>
        <begin position="5"/>
        <end position="51"/>
    </location>
</feature>
<evidence type="ECO:0000259" key="2">
    <source>
        <dbReference type="SMART" id="SM00507"/>
    </source>
</evidence>
<feature type="domain" description="Nuclease associated modular" evidence="1">
    <location>
        <begin position="160"/>
        <end position="176"/>
    </location>
</feature>
<proteinExistence type="predicted"/>